<keyword evidence="5" id="KW-0653">Protein transport</keyword>
<evidence type="ECO:0000256" key="5">
    <source>
        <dbReference type="ARBA" id="ARBA00022927"/>
    </source>
</evidence>
<keyword evidence="4" id="KW-0813">Transport</keyword>
<proteinExistence type="inferred from homology"/>
<feature type="coiled-coil region" evidence="8">
    <location>
        <begin position="20"/>
        <end position="47"/>
    </location>
</feature>
<keyword evidence="6" id="KW-0333">Golgi apparatus</keyword>
<dbReference type="PANTHER" id="PTHR31658:SF0">
    <property type="entry name" value="CONSERVED OLIGOMERIC GOLGI COMPLEX SUBUNIT 1"/>
    <property type="match status" value="1"/>
</dbReference>
<evidence type="ECO:0000256" key="7">
    <source>
        <dbReference type="ARBA" id="ARBA00023136"/>
    </source>
</evidence>
<comment type="similarity">
    <text evidence="2">Belongs to the COG1 family.</text>
</comment>
<evidence type="ECO:0000256" key="4">
    <source>
        <dbReference type="ARBA" id="ARBA00022448"/>
    </source>
</evidence>
<dbReference type="AlphaFoldDB" id="A0A1B6LYC5"/>
<keyword evidence="8" id="KW-0175">Coiled coil</keyword>
<reference evidence="9" key="1">
    <citation type="submission" date="2015-11" db="EMBL/GenBank/DDBJ databases">
        <title>De novo transcriptome assembly of four potential Pierce s Disease insect vectors from Arizona vineyards.</title>
        <authorList>
            <person name="Tassone E.E."/>
        </authorList>
    </citation>
    <scope>NUCLEOTIDE SEQUENCE</scope>
</reference>
<dbReference type="Pfam" id="PF08700">
    <property type="entry name" value="VPS51_Exo84_N"/>
    <property type="match status" value="1"/>
</dbReference>
<name>A0A1B6LYC5_9HEMI</name>
<dbReference type="PANTHER" id="PTHR31658">
    <property type="entry name" value="CONSERVED OLIGOMERIC GOLGI COMPLEX SUBUNIT 1"/>
    <property type="match status" value="1"/>
</dbReference>
<accession>A0A1B6LYC5</accession>
<dbReference type="EMBL" id="GEBQ01011373">
    <property type="protein sequence ID" value="JAT28604.1"/>
    <property type="molecule type" value="Transcribed_RNA"/>
</dbReference>
<keyword evidence="7" id="KW-0472">Membrane</keyword>
<dbReference type="GO" id="GO:0017119">
    <property type="term" value="C:Golgi transport complex"/>
    <property type="evidence" value="ECO:0007669"/>
    <property type="project" value="InterPro"/>
</dbReference>
<comment type="subcellular location">
    <subcellularLocation>
        <location evidence="1">Golgi apparatus membrane</location>
        <topology evidence="1">Peripheral membrane protein</topology>
    </subcellularLocation>
</comment>
<dbReference type="GO" id="GO:0006891">
    <property type="term" value="P:intra-Golgi vesicle-mediated transport"/>
    <property type="evidence" value="ECO:0007669"/>
    <property type="project" value="InterPro"/>
</dbReference>
<evidence type="ECO:0000256" key="3">
    <source>
        <dbReference type="ARBA" id="ARBA00020978"/>
    </source>
</evidence>
<protein>
    <recommendedName>
        <fullName evidence="3">Conserved oligomeric Golgi complex subunit 1</fullName>
    </recommendedName>
</protein>
<organism evidence="9">
    <name type="scientific">Graphocephala atropunctata</name>
    <dbReference type="NCBI Taxonomy" id="36148"/>
    <lineage>
        <taxon>Eukaryota</taxon>
        <taxon>Metazoa</taxon>
        <taxon>Ecdysozoa</taxon>
        <taxon>Arthropoda</taxon>
        <taxon>Hexapoda</taxon>
        <taxon>Insecta</taxon>
        <taxon>Pterygota</taxon>
        <taxon>Neoptera</taxon>
        <taxon>Paraneoptera</taxon>
        <taxon>Hemiptera</taxon>
        <taxon>Auchenorrhyncha</taxon>
        <taxon>Membracoidea</taxon>
        <taxon>Cicadellidae</taxon>
        <taxon>Cicadellinae</taxon>
        <taxon>Cicadellini</taxon>
        <taxon>Graphocephala</taxon>
    </lineage>
</organism>
<evidence type="ECO:0000256" key="2">
    <source>
        <dbReference type="ARBA" id="ARBA00006653"/>
    </source>
</evidence>
<dbReference type="InterPro" id="IPR033370">
    <property type="entry name" value="COG1"/>
</dbReference>
<evidence type="ECO:0000256" key="1">
    <source>
        <dbReference type="ARBA" id="ARBA00004395"/>
    </source>
</evidence>
<evidence type="ECO:0000313" key="9">
    <source>
        <dbReference type="EMBL" id="JAT28604.1"/>
    </source>
</evidence>
<evidence type="ECO:0000256" key="8">
    <source>
        <dbReference type="SAM" id="Coils"/>
    </source>
</evidence>
<feature type="non-terminal residue" evidence="9">
    <location>
        <position position="324"/>
    </location>
</feature>
<evidence type="ECO:0000256" key="6">
    <source>
        <dbReference type="ARBA" id="ARBA00023034"/>
    </source>
</evidence>
<gene>
    <name evidence="9" type="ORF">g.17543</name>
</gene>
<dbReference type="GO" id="GO:0000139">
    <property type="term" value="C:Golgi membrane"/>
    <property type="evidence" value="ECO:0007669"/>
    <property type="project" value="UniProtKB-SubCell"/>
</dbReference>
<dbReference type="GO" id="GO:0015031">
    <property type="term" value="P:protein transport"/>
    <property type="evidence" value="ECO:0007669"/>
    <property type="project" value="UniProtKB-KW"/>
</dbReference>
<sequence>MPMPGLLSIDPDKLFVHSSILEIEDVQKKLQLEIERKREELRTMVGERYRDLIEAADTISQMKTLSERVIDDVNSMKIATVELQERQVSGFKLEHHIRDVKNNTWASVAFQIKVLVDITEYIWEAIDQADFTRATLLFLMARYIKTSLEINPSFKTSEYFPVVSRQWSSIVHFKETIIRGAEEILKSQHLSQVTSGSLVSLALLESLTAGKLLERYISLRSDALRAVLSTHQYLDSDVIKERLCHSYTLLIHSITAISDCFLGGALAKDGLLWAELARHVGPLSPPTLHLLEHENEDIPTSFLPSAIKQFRPVLDWSLEPLPED</sequence>